<dbReference type="EC" id="2.7.11.1" evidence="2"/>
<keyword evidence="3" id="KW-0433">Leucine-rich repeat</keyword>
<organism evidence="14 15">
    <name type="scientific">Quercus suber</name>
    <name type="common">Cork oak</name>
    <dbReference type="NCBI Taxonomy" id="58331"/>
    <lineage>
        <taxon>Eukaryota</taxon>
        <taxon>Viridiplantae</taxon>
        <taxon>Streptophyta</taxon>
        <taxon>Embryophyta</taxon>
        <taxon>Tracheophyta</taxon>
        <taxon>Spermatophyta</taxon>
        <taxon>Magnoliopsida</taxon>
        <taxon>eudicotyledons</taxon>
        <taxon>Gunneridae</taxon>
        <taxon>Pentapetalae</taxon>
        <taxon>rosids</taxon>
        <taxon>fabids</taxon>
        <taxon>Fagales</taxon>
        <taxon>Fagaceae</taxon>
        <taxon>Quercus</taxon>
    </lineage>
</organism>
<comment type="catalytic activity">
    <reaction evidence="10">
        <text>L-seryl-[protein] + ATP = O-phospho-L-seryl-[protein] + ADP + H(+)</text>
        <dbReference type="Rhea" id="RHEA:17989"/>
        <dbReference type="Rhea" id="RHEA-COMP:9863"/>
        <dbReference type="Rhea" id="RHEA-COMP:11604"/>
        <dbReference type="ChEBI" id="CHEBI:15378"/>
        <dbReference type="ChEBI" id="CHEBI:29999"/>
        <dbReference type="ChEBI" id="CHEBI:30616"/>
        <dbReference type="ChEBI" id="CHEBI:83421"/>
        <dbReference type="ChEBI" id="CHEBI:456216"/>
        <dbReference type="EC" id="2.7.11.1"/>
    </reaction>
</comment>
<dbReference type="Proteomes" id="UP000237347">
    <property type="component" value="Unassembled WGS sequence"/>
</dbReference>
<keyword evidence="8 12" id="KW-0472">Membrane</keyword>
<evidence type="ECO:0000256" key="2">
    <source>
        <dbReference type="ARBA" id="ARBA00012513"/>
    </source>
</evidence>
<dbReference type="InterPro" id="IPR024788">
    <property type="entry name" value="Malectin-like_Carb-bd_dom"/>
</dbReference>
<dbReference type="PROSITE" id="PS00107">
    <property type="entry name" value="PROTEIN_KINASE_ATP"/>
    <property type="match status" value="1"/>
</dbReference>
<evidence type="ECO:0000256" key="7">
    <source>
        <dbReference type="ARBA" id="ARBA00022989"/>
    </source>
</evidence>
<dbReference type="InterPro" id="IPR001245">
    <property type="entry name" value="Ser-Thr/Tyr_kinase_cat_dom"/>
</dbReference>
<evidence type="ECO:0000256" key="6">
    <source>
        <dbReference type="ARBA" id="ARBA00022737"/>
    </source>
</evidence>
<dbReference type="GO" id="GO:0004672">
    <property type="term" value="F:protein kinase activity"/>
    <property type="evidence" value="ECO:0007669"/>
    <property type="project" value="InterPro"/>
</dbReference>
<evidence type="ECO:0000259" key="13">
    <source>
        <dbReference type="PROSITE" id="PS50011"/>
    </source>
</evidence>
<evidence type="ECO:0000313" key="14">
    <source>
        <dbReference type="EMBL" id="KAK7848793.1"/>
    </source>
</evidence>
<evidence type="ECO:0000256" key="10">
    <source>
        <dbReference type="ARBA" id="ARBA00048679"/>
    </source>
</evidence>
<keyword evidence="11" id="KW-0067">ATP-binding</keyword>
<dbReference type="InterPro" id="IPR001611">
    <property type="entry name" value="Leu-rich_rpt"/>
</dbReference>
<evidence type="ECO:0000256" key="4">
    <source>
        <dbReference type="ARBA" id="ARBA00022692"/>
    </source>
</evidence>
<dbReference type="Pfam" id="PF07714">
    <property type="entry name" value="PK_Tyr_Ser-Thr"/>
    <property type="match status" value="1"/>
</dbReference>
<evidence type="ECO:0000256" key="1">
    <source>
        <dbReference type="ARBA" id="ARBA00004167"/>
    </source>
</evidence>
<dbReference type="AlphaFoldDB" id="A0AAW0LAV6"/>
<dbReference type="InterPro" id="IPR011009">
    <property type="entry name" value="Kinase-like_dom_sf"/>
</dbReference>
<keyword evidence="7 12" id="KW-1133">Transmembrane helix</keyword>
<keyword evidence="11" id="KW-0547">Nucleotide-binding</keyword>
<evidence type="ECO:0000256" key="12">
    <source>
        <dbReference type="SAM" id="Phobius"/>
    </source>
</evidence>
<dbReference type="InterPro" id="IPR000719">
    <property type="entry name" value="Prot_kinase_dom"/>
</dbReference>
<accession>A0AAW0LAV6</accession>
<keyword evidence="6" id="KW-0677">Repeat</keyword>
<feature type="domain" description="Protein kinase" evidence="13">
    <location>
        <begin position="351"/>
        <end position="611"/>
    </location>
</feature>
<comment type="catalytic activity">
    <reaction evidence="9">
        <text>L-threonyl-[protein] + ATP = O-phospho-L-threonyl-[protein] + ADP + H(+)</text>
        <dbReference type="Rhea" id="RHEA:46608"/>
        <dbReference type="Rhea" id="RHEA-COMP:11060"/>
        <dbReference type="Rhea" id="RHEA-COMP:11605"/>
        <dbReference type="ChEBI" id="CHEBI:15378"/>
        <dbReference type="ChEBI" id="CHEBI:30013"/>
        <dbReference type="ChEBI" id="CHEBI:30616"/>
        <dbReference type="ChEBI" id="CHEBI:61977"/>
        <dbReference type="ChEBI" id="CHEBI:456216"/>
        <dbReference type="EC" id="2.7.11.1"/>
    </reaction>
</comment>
<reference evidence="14 15" key="1">
    <citation type="journal article" date="2018" name="Sci. Data">
        <title>The draft genome sequence of cork oak.</title>
        <authorList>
            <person name="Ramos A.M."/>
            <person name="Usie A."/>
            <person name="Barbosa P."/>
            <person name="Barros P.M."/>
            <person name="Capote T."/>
            <person name="Chaves I."/>
            <person name="Simoes F."/>
            <person name="Abreu I."/>
            <person name="Carrasquinho I."/>
            <person name="Faro C."/>
            <person name="Guimaraes J.B."/>
            <person name="Mendonca D."/>
            <person name="Nobrega F."/>
            <person name="Rodrigues L."/>
            <person name="Saibo N.J.M."/>
            <person name="Varela M.C."/>
            <person name="Egas C."/>
            <person name="Matos J."/>
            <person name="Miguel C.M."/>
            <person name="Oliveira M.M."/>
            <person name="Ricardo C.P."/>
            <person name="Goncalves S."/>
        </authorList>
    </citation>
    <scope>NUCLEOTIDE SEQUENCE [LARGE SCALE GENOMIC DNA]</scope>
    <source>
        <strain evidence="15">cv. HL8</strain>
    </source>
</reference>
<proteinExistence type="predicted"/>
<sequence>YEEWTGLNTSFTIESPSSNPYRPPSVVMSTAATPINDSAPLVFHLEPEGATSKYYIYMHFAEVVKLKANQSRSFNVILNGEHWYGPFVPEYLWTFTLYSKAALTSTGGKYVFSLVKTENSTLPPIINAIEVYSVKNLLQSETDQEDVGAITKIKSTYGVKRNWQGDPCAPQAYSWEGLICSYDGYNAPRVISLNLSSSGLTGKISADISNLVMLQCLDLSDNSLTGLVPDFLSQLQYLTVLNLERNQLNGSIPTELLERSKNGSLLLSVGENSNLCGSGLCKKKKNIIIPIVASTGGFFILSLTVAAILWVLRRRKQQRKAQEDTKPNIQNPSLESIQRQFTYSDVQRITNNFERAIGKGGFGTVYHGCIDDTQVAVKILSPSSFQGYHQFEAEASNYNLAFLIFHTCTFIVHHKNLTSLIGYCYEGTQMGLIYEYMANGDLETHLSDADNNVKILCWKDRLQVALDTAQEKSDVYSFGIVLLRIITNRPVIERSHEMSHISHWVSFMLSKGDIENIVDPRLYGDYNINSILKAVEIAMLCVSPTSIKRPTMDQVVSELKECLTIELSQRKGGYEEESKDSIEMINMNLSTDLNALIVKSTRGVSSDFIRV</sequence>
<keyword evidence="5" id="KW-0732">Signal</keyword>
<evidence type="ECO:0000313" key="15">
    <source>
        <dbReference type="Proteomes" id="UP000237347"/>
    </source>
</evidence>
<feature type="binding site" evidence="11">
    <location>
        <position position="378"/>
    </location>
    <ligand>
        <name>ATP</name>
        <dbReference type="ChEBI" id="CHEBI:30616"/>
    </ligand>
</feature>
<feature type="non-terminal residue" evidence="14">
    <location>
        <position position="1"/>
    </location>
</feature>
<dbReference type="PANTHER" id="PTHR45631:SF202">
    <property type="entry name" value="SENESCENCE-INDUCED RECEPTOR-LIKE SERINE_THREONINE-PROTEIN KINASE"/>
    <property type="match status" value="1"/>
</dbReference>
<feature type="transmembrane region" description="Helical" evidence="12">
    <location>
        <begin position="287"/>
        <end position="312"/>
    </location>
</feature>
<dbReference type="PANTHER" id="PTHR45631">
    <property type="entry name" value="OS07G0107800 PROTEIN-RELATED"/>
    <property type="match status" value="1"/>
</dbReference>
<dbReference type="PROSITE" id="PS50011">
    <property type="entry name" value="PROTEIN_KINASE_DOM"/>
    <property type="match status" value="1"/>
</dbReference>
<evidence type="ECO:0000256" key="3">
    <source>
        <dbReference type="ARBA" id="ARBA00022614"/>
    </source>
</evidence>
<evidence type="ECO:0000256" key="11">
    <source>
        <dbReference type="PROSITE-ProRule" id="PRU10141"/>
    </source>
</evidence>
<dbReference type="Gene3D" id="1.10.510.10">
    <property type="entry name" value="Transferase(Phosphotransferase) domain 1"/>
    <property type="match status" value="2"/>
</dbReference>
<protein>
    <recommendedName>
        <fullName evidence="2">non-specific serine/threonine protein kinase</fullName>
        <ecNumber evidence="2">2.7.11.1</ecNumber>
    </recommendedName>
</protein>
<comment type="caution">
    <text evidence="14">The sequence shown here is derived from an EMBL/GenBank/DDBJ whole genome shotgun (WGS) entry which is preliminary data.</text>
</comment>
<dbReference type="SUPFAM" id="SSF56112">
    <property type="entry name" value="Protein kinase-like (PK-like)"/>
    <property type="match status" value="1"/>
</dbReference>
<keyword evidence="4 12" id="KW-0812">Transmembrane</keyword>
<dbReference type="GO" id="GO:0016020">
    <property type="term" value="C:membrane"/>
    <property type="evidence" value="ECO:0007669"/>
    <property type="project" value="UniProtKB-SubCell"/>
</dbReference>
<evidence type="ECO:0000256" key="8">
    <source>
        <dbReference type="ARBA" id="ARBA00023136"/>
    </source>
</evidence>
<evidence type="ECO:0000256" key="5">
    <source>
        <dbReference type="ARBA" id="ARBA00022729"/>
    </source>
</evidence>
<dbReference type="Pfam" id="PF00560">
    <property type="entry name" value="LRR_1"/>
    <property type="match status" value="2"/>
</dbReference>
<dbReference type="SUPFAM" id="SSF52058">
    <property type="entry name" value="L domain-like"/>
    <property type="match status" value="1"/>
</dbReference>
<dbReference type="InterPro" id="IPR017441">
    <property type="entry name" value="Protein_kinase_ATP_BS"/>
</dbReference>
<dbReference type="GO" id="GO:0005524">
    <property type="term" value="F:ATP binding"/>
    <property type="evidence" value="ECO:0007669"/>
    <property type="project" value="UniProtKB-UniRule"/>
</dbReference>
<dbReference type="Gene3D" id="3.80.10.10">
    <property type="entry name" value="Ribonuclease Inhibitor"/>
    <property type="match status" value="1"/>
</dbReference>
<dbReference type="InterPro" id="IPR032675">
    <property type="entry name" value="LRR_dom_sf"/>
</dbReference>
<name>A0AAW0LAV6_QUESU</name>
<dbReference type="EMBL" id="PKMF04000122">
    <property type="protein sequence ID" value="KAK7848793.1"/>
    <property type="molecule type" value="Genomic_DNA"/>
</dbReference>
<evidence type="ECO:0000256" key="9">
    <source>
        <dbReference type="ARBA" id="ARBA00047899"/>
    </source>
</evidence>
<dbReference type="Pfam" id="PF12819">
    <property type="entry name" value="Malectin_like"/>
    <property type="match status" value="1"/>
</dbReference>
<dbReference type="FunFam" id="3.80.10.10:FF:000129">
    <property type="entry name" value="Leucine-rich repeat receptor-like kinase"/>
    <property type="match status" value="1"/>
</dbReference>
<gene>
    <name evidence="14" type="ORF">CFP56_004270</name>
</gene>
<comment type="subcellular location">
    <subcellularLocation>
        <location evidence="1">Membrane</location>
        <topology evidence="1">Single-pass membrane protein</topology>
    </subcellularLocation>
</comment>
<keyword evidence="15" id="KW-1185">Reference proteome</keyword>